<evidence type="ECO:0000256" key="6">
    <source>
        <dbReference type="SAM" id="MobiDB-lite"/>
    </source>
</evidence>
<dbReference type="OrthoDB" id="7851174at2759"/>
<dbReference type="SMART" id="SM00212">
    <property type="entry name" value="UBCc"/>
    <property type="match status" value="1"/>
</dbReference>
<evidence type="ECO:0000313" key="8">
    <source>
        <dbReference type="EMBL" id="ODO01505.1"/>
    </source>
</evidence>
<dbReference type="PROSITE" id="PS50127">
    <property type="entry name" value="UBC_2"/>
    <property type="match status" value="1"/>
</dbReference>
<evidence type="ECO:0000256" key="3">
    <source>
        <dbReference type="ARBA" id="ARBA00022741"/>
    </source>
</evidence>
<dbReference type="Proteomes" id="UP000095149">
    <property type="component" value="Unassembled WGS sequence"/>
</dbReference>
<feature type="compositionally biased region" description="Gly residues" evidence="6">
    <location>
        <begin position="239"/>
        <end position="254"/>
    </location>
</feature>
<dbReference type="GO" id="GO:0005524">
    <property type="term" value="F:ATP binding"/>
    <property type="evidence" value="ECO:0007669"/>
    <property type="project" value="UniProtKB-KW"/>
</dbReference>
<evidence type="ECO:0000256" key="1">
    <source>
        <dbReference type="ARBA" id="ARBA00012486"/>
    </source>
</evidence>
<keyword evidence="2" id="KW-0808">Transferase</keyword>
<dbReference type="EMBL" id="MEKH01000010">
    <property type="protein sequence ID" value="ODO01505.1"/>
    <property type="molecule type" value="Genomic_DNA"/>
</dbReference>
<evidence type="ECO:0000256" key="4">
    <source>
        <dbReference type="ARBA" id="ARBA00022786"/>
    </source>
</evidence>
<evidence type="ECO:0000313" key="9">
    <source>
        <dbReference type="Proteomes" id="UP000095149"/>
    </source>
</evidence>
<dbReference type="Pfam" id="PF00179">
    <property type="entry name" value="UQ_con"/>
    <property type="match status" value="1"/>
</dbReference>
<gene>
    <name evidence="8" type="ORF">I350_06325</name>
</gene>
<evidence type="ECO:0000256" key="2">
    <source>
        <dbReference type="ARBA" id="ARBA00022679"/>
    </source>
</evidence>
<accession>A0A1E3JKV9</accession>
<evidence type="ECO:0000256" key="5">
    <source>
        <dbReference type="ARBA" id="ARBA00022840"/>
    </source>
</evidence>
<proteinExistence type="predicted"/>
<dbReference type="AlphaFoldDB" id="A0A1E3JKV9"/>
<dbReference type="PANTHER" id="PTHR24068">
    <property type="entry name" value="UBIQUITIN-CONJUGATING ENZYME E2"/>
    <property type="match status" value="1"/>
</dbReference>
<dbReference type="InterPro" id="IPR000608">
    <property type="entry name" value="UBC"/>
</dbReference>
<protein>
    <recommendedName>
        <fullName evidence="1">E2 ubiquitin-conjugating enzyme</fullName>
        <ecNumber evidence="1">2.3.2.23</ecNumber>
    </recommendedName>
</protein>
<keyword evidence="4" id="KW-0833">Ubl conjugation pathway</keyword>
<feature type="region of interest" description="Disordered" evidence="6">
    <location>
        <begin position="163"/>
        <end position="275"/>
    </location>
</feature>
<feature type="domain" description="UBC core" evidence="7">
    <location>
        <begin position="9"/>
        <end position="163"/>
    </location>
</feature>
<dbReference type="SUPFAM" id="SSF54495">
    <property type="entry name" value="UBC-like"/>
    <property type="match status" value="1"/>
</dbReference>
<feature type="compositionally biased region" description="Low complexity" evidence="6">
    <location>
        <begin position="183"/>
        <end position="207"/>
    </location>
</feature>
<dbReference type="FunFam" id="3.10.110.10:FF:000060">
    <property type="entry name" value="Ubiquitin conjugating enzyme (UbcB)"/>
    <property type="match status" value="1"/>
</dbReference>
<reference evidence="8 9" key="1">
    <citation type="submission" date="2016-06" db="EMBL/GenBank/DDBJ databases">
        <title>Evolution of pathogenesis and genome organization in the Tremellales.</title>
        <authorList>
            <person name="Cuomo C."/>
            <person name="Litvintseva A."/>
            <person name="Heitman J."/>
            <person name="Chen Y."/>
            <person name="Sun S."/>
            <person name="Springer D."/>
            <person name="Dromer F."/>
            <person name="Young S."/>
            <person name="Zeng Q."/>
            <person name="Chapman S."/>
            <person name="Gujja S."/>
            <person name="Saif S."/>
            <person name="Birren B."/>
        </authorList>
    </citation>
    <scope>NUCLEOTIDE SEQUENCE [LARGE SCALE GENOMIC DNA]</scope>
    <source>
        <strain evidence="8 9">CBS 6273</strain>
    </source>
</reference>
<dbReference type="InterPro" id="IPR016135">
    <property type="entry name" value="UBQ-conjugating_enzyme/RWD"/>
</dbReference>
<dbReference type="EC" id="2.3.2.23" evidence="1"/>
<keyword evidence="3" id="KW-0547">Nucleotide-binding</keyword>
<keyword evidence="5" id="KW-0067">ATP-binding</keyword>
<organism evidence="8 9">
    <name type="scientific">Cryptococcus amylolentus CBS 6273</name>
    <dbReference type="NCBI Taxonomy" id="1296118"/>
    <lineage>
        <taxon>Eukaryota</taxon>
        <taxon>Fungi</taxon>
        <taxon>Dikarya</taxon>
        <taxon>Basidiomycota</taxon>
        <taxon>Agaricomycotina</taxon>
        <taxon>Tremellomycetes</taxon>
        <taxon>Tremellales</taxon>
        <taxon>Cryptococcaceae</taxon>
        <taxon>Cryptococcus</taxon>
    </lineage>
</organism>
<name>A0A1E3JKV9_9TREE</name>
<dbReference type="GO" id="GO:0061631">
    <property type="term" value="F:ubiquitin conjugating enzyme activity"/>
    <property type="evidence" value="ECO:0007669"/>
    <property type="project" value="UniProtKB-EC"/>
</dbReference>
<sequence length="275" mass="29346">MSRRPNVDMATKRIKKEIADLAKEDLGNISLTPDEANILHWKAILPGPAGSPYEGGMFDIDIKVPHDYPFSPPSLLFITKVYHCNVSSNGNICELKRFVLVDCLLKTAWSPALSLYKVILSLSSLLTDPNPADPLVPPIAKEYKLNRKKHDETAREWVRKFAQPKQAPKVAPKPPIQSRASTASIPRRAISRPIPSSESPAPPAQIAGTRRGPPIELGDSEDEGDIEVVQGSSRVNGHAGSGGGQGGGTGGQGRGVKRAKTSGGGNAGDAIVIDE</sequence>
<comment type="caution">
    <text evidence="8">The sequence shown here is derived from an EMBL/GenBank/DDBJ whole genome shotgun (WGS) entry which is preliminary data.</text>
</comment>
<dbReference type="Gene3D" id="3.10.110.10">
    <property type="entry name" value="Ubiquitin Conjugating Enzyme"/>
    <property type="match status" value="1"/>
</dbReference>
<evidence type="ECO:0000259" key="7">
    <source>
        <dbReference type="PROSITE" id="PS50127"/>
    </source>
</evidence>